<dbReference type="InterPro" id="IPR003137">
    <property type="entry name" value="PA_domain"/>
</dbReference>
<evidence type="ECO:0000259" key="8">
    <source>
        <dbReference type="Pfam" id="PF02225"/>
    </source>
</evidence>
<protein>
    <recommendedName>
        <fullName evidence="7">Peptide hydrolase</fullName>
        <ecNumber evidence="7">3.4.-.-</ecNumber>
    </recommendedName>
</protein>
<keyword evidence="6 7" id="KW-0862">Zinc</keyword>
<comment type="caution">
    <text evidence="10">The sequence shown here is derived from an EMBL/GenBank/DDBJ whole genome shotgun (WGS) entry which is preliminary data.</text>
</comment>
<dbReference type="GO" id="GO:0046872">
    <property type="term" value="F:metal ion binding"/>
    <property type="evidence" value="ECO:0007669"/>
    <property type="project" value="UniProtKB-KW"/>
</dbReference>
<dbReference type="GO" id="GO:0008235">
    <property type="term" value="F:metalloexopeptidase activity"/>
    <property type="evidence" value="ECO:0007669"/>
    <property type="project" value="InterPro"/>
</dbReference>
<feature type="signal peptide" evidence="7">
    <location>
        <begin position="1"/>
        <end position="18"/>
    </location>
</feature>
<evidence type="ECO:0000256" key="6">
    <source>
        <dbReference type="ARBA" id="ARBA00022833"/>
    </source>
</evidence>
<keyword evidence="7" id="KW-0732">Signal</keyword>
<dbReference type="SUPFAM" id="SSF52025">
    <property type="entry name" value="PA domain"/>
    <property type="match status" value="1"/>
</dbReference>
<dbReference type="EC" id="3.4.-.-" evidence="7"/>
<dbReference type="OrthoDB" id="10013407at2759"/>
<dbReference type="PANTHER" id="PTHR12147:SF26">
    <property type="entry name" value="PEPTIDASE M28 DOMAIN-CONTAINING PROTEIN"/>
    <property type="match status" value="1"/>
</dbReference>
<proteinExistence type="inferred from homology"/>
<evidence type="ECO:0000313" key="10">
    <source>
        <dbReference type="EMBL" id="EPS45294.1"/>
    </source>
</evidence>
<evidence type="ECO:0000256" key="2">
    <source>
        <dbReference type="ARBA" id="ARBA00005634"/>
    </source>
</evidence>
<dbReference type="Proteomes" id="UP000015100">
    <property type="component" value="Unassembled WGS sequence"/>
</dbReference>
<dbReference type="STRING" id="1284197.S8AR00"/>
<dbReference type="HOGENOM" id="CLU_024336_0_0_1"/>
<organism evidence="10 11">
    <name type="scientific">Dactylellina haptotyla (strain CBS 200.50)</name>
    <name type="common">Nematode-trapping fungus</name>
    <name type="synonym">Monacrosporium haptotylum</name>
    <dbReference type="NCBI Taxonomy" id="1284197"/>
    <lineage>
        <taxon>Eukaryota</taxon>
        <taxon>Fungi</taxon>
        <taxon>Dikarya</taxon>
        <taxon>Ascomycota</taxon>
        <taxon>Pezizomycotina</taxon>
        <taxon>Orbiliomycetes</taxon>
        <taxon>Orbiliales</taxon>
        <taxon>Orbiliaceae</taxon>
        <taxon>Dactylellina</taxon>
    </lineage>
</organism>
<evidence type="ECO:0000256" key="4">
    <source>
        <dbReference type="ARBA" id="ARBA00022723"/>
    </source>
</evidence>
<dbReference type="InterPro" id="IPR046450">
    <property type="entry name" value="PA_dom_sf"/>
</dbReference>
<reference evidence="11" key="2">
    <citation type="submission" date="2013-04" db="EMBL/GenBank/DDBJ databases">
        <title>Genomic mechanisms accounting for the adaptation to parasitism in nematode-trapping fungi.</title>
        <authorList>
            <person name="Ahren D.G."/>
        </authorList>
    </citation>
    <scope>NUCLEOTIDE SEQUENCE [LARGE SCALE GENOMIC DNA]</scope>
    <source>
        <strain evidence="11">CBS 200.50</strain>
    </source>
</reference>
<dbReference type="PANTHER" id="PTHR12147">
    <property type="entry name" value="METALLOPEPTIDASE M28 FAMILY MEMBER"/>
    <property type="match status" value="1"/>
</dbReference>
<name>S8AR00_DACHA</name>
<keyword evidence="3 7" id="KW-0645">Protease</keyword>
<accession>S8AR00</accession>
<comment type="cofactor">
    <cofactor evidence="1">
        <name>Zn(2+)</name>
        <dbReference type="ChEBI" id="CHEBI:29105"/>
    </cofactor>
</comment>
<dbReference type="AlphaFoldDB" id="S8AR00"/>
<keyword evidence="5 7" id="KW-0378">Hydrolase</keyword>
<dbReference type="InterPro" id="IPR045175">
    <property type="entry name" value="M28_fam"/>
</dbReference>
<evidence type="ECO:0000256" key="5">
    <source>
        <dbReference type="ARBA" id="ARBA00022801"/>
    </source>
</evidence>
<feature type="domain" description="PA" evidence="8">
    <location>
        <begin position="121"/>
        <end position="188"/>
    </location>
</feature>
<reference evidence="10 11" key="1">
    <citation type="journal article" date="2013" name="PLoS Genet.">
        <title>Genomic mechanisms accounting for the adaptation to parasitism in nematode-trapping fungi.</title>
        <authorList>
            <person name="Meerupati T."/>
            <person name="Andersson K.M."/>
            <person name="Friman E."/>
            <person name="Kumar D."/>
            <person name="Tunlid A."/>
            <person name="Ahren D."/>
        </authorList>
    </citation>
    <scope>NUCLEOTIDE SEQUENCE [LARGE SCALE GENOMIC DNA]</scope>
    <source>
        <strain evidence="10 11">CBS 200.50</strain>
    </source>
</reference>
<dbReference type="Gene3D" id="3.40.630.10">
    <property type="entry name" value="Zn peptidases"/>
    <property type="match status" value="1"/>
</dbReference>
<feature type="chain" id="PRO_5005146684" description="Peptide hydrolase" evidence="7">
    <location>
        <begin position="19"/>
        <end position="506"/>
    </location>
</feature>
<evidence type="ECO:0000256" key="1">
    <source>
        <dbReference type="ARBA" id="ARBA00001947"/>
    </source>
</evidence>
<gene>
    <name evidence="10" type="ORF">H072_710</name>
</gene>
<dbReference type="InterPro" id="IPR007484">
    <property type="entry name" value="Peptidase_M28"/>
</dbReference>
<comment type="similarity">
    <text evidence="2">Belongs to the peptidase M28 family. M28B subfamily.</text>
</comment>
<dbReference type="eggNOG" id="KOG2195">
    <property type="taxonomic scope" value="Eukaryota"/>
</dbReference>
<evidence type="ECO:0000256" key="3">
    <source>
        <dbReference type="ARBA" id="ARBA00022670"/>
    </source>
</evidence>
<dbReference type="EMBL" id="AQGS01000017">
    <property type="protein sequence ID" value="EPS45294.1"/>
    <property type="molecule type" value="Genomic_DNA"/>
</dbReference>
<feature type="domain" description="Peptidase M28" evidence="9">
    <location>
        <begin position="249"/>
        <end position="456"/>
    </location>
</feature>
<dbReference type="Pfam" id="PF04389">
    <property type="entry name" value="Peptidase_M28"/>
    <property type="match status" value="1"/>
</dbReference>
<evidence type="ECO:0000256" key="7">
    <source>
        <dbReference type="RuleBase" id="RU361240"/>
    </source>
</evidence>
<keyword evidence="4 7" id="KW-0479">Metal-binding</keyword>
<dbReference type="Gene3D" id="3.50.30.30">
    <property type="match status" value="1"/>
</dbReference>
<evidence type="ECO:0000259" key="9">
    <source>
        <dbReference type="Pfam" id="PF04389"/>
    </source>
</evidence>
<dbReference type="GO" id="GO:0006508">
    <property type="term" value="P:proteolysis"/>
    <property type="evidence" value="ECO:0007669"/>
    <property type="project" value="UniProtKB-KW"/>
</dbReference>
<evidence type="ECO:0000313" key="11">
    <source>
        <dbReference type="Proteomes" id="UP000015100"/>
    </source>
</evidence>
<keyword evidence="11" id="KW-1185">Reference proteome</keyword>
<dbReference type="SUPFAM" id="SSF53187">
    <property type="entry name" value="Zn-dependent exopeptidases"/>
    <property type="match status" value="1"/>
</dbReference>
<sequence length="506" mass="54766">MRVSTLTLTTTLLAVASALPASVELVDSTKLQPFITKEKLEAKVQELYAIAKRNNGTRDLGSSGAADTLDWIENNLPKDYYNIERQSFDVERLVYDEVSITVDGVSQEEVAKMFYNGNGKVSAPVVLAKNHGCNATDFPSDTAGKITIVRRGGECRFGESMSRAGKLGAAGFILWDNMPTLQKDTEGEYHTGWVAPASDYNITEYPVSVLVGHSVVQAMVDNYQLEKGASRVNVTIACRWHNEVQKGYNIIATTKGGDQNAIITVGAHTDSVEAGPGINDNGSGTIAQIEVANALSKFSVKNAVRFCFWSGEELGLLGSQHYTAHLSDAEAAKIVMNLDFDMLASPNYIYSVYASGSNFKFKTPQSRAGSDMIAGVFKDFFKESGDIPNLPTEFDGRSDYAGFLDRGIPASGVYTGAEKIKTEEEARLFGGEAGKPYDPCYHQACDDDTNINYEAFVVGVKSVAFSVGKFGGSTEGFPFPRPTNATLPATRRLSKRESSAPLILVD</sequence>
<dbReference type="OMA" id="VDYIYNE"/>
<dbReference type="Pfam" id="PF02225">
    <property type="entry name" value="PA"/>
    <property type="match status" value="1"/>
</dbReference>